<name>A0A162LSB3_ECOLX</name>
<reference evidence="2 3" key="1">
    <citation type="submission" date="2020-06" db="EMBL/GenBank/DDBJ databases">
        <title>REHAB project genomes.</title>
        <authorList>
            <person name="Shaw L.P."/>
        </authorList>
    </citation>
    <scope>NUCLEOTIDE SEQUENCE [LARGE SCALE GENOMIC DNA]</scope>
    <source>
        <strain evidence="2 3">RHB01-C20</strain>
        <plasmid evidence="3">prhb01-c20_2</plasmid>
    </source>
</reference>
<dbReference type="Gene3D" id="1.10.530.10">
    <property type="match status" value="1"/>
</dbReference>
<dbReference type="InterPro" id="IPR008258">
    <property type="entry name" value="Transglycosylase_SLT_dom_1"/>
</dbReference>
<accession>A0A162LSB3</accession>
<evidence type="ECO:0000259" key="1">
    <source>
        <dbReference type="Pfam" id="PF01464"/>
    </source>
</evidence>
<geneLocation type="plasmid" evidence="3">
    <name>prhb01-c20_2</name>
</geneLocation>
<evidence type="ECO:0000313" key="2">
    <source>
        <dbReference type="EMBL" id="QMS41665.1"/>
    </source>
</evidence>
<dbReference type="CDD" id="cd13400">
    <property type="entry name" value="LT_IagB-like"/>
    <property type="match status" value="1"/>
</dbReference>
<dbReference type="Pfam" id="PF01464">
    <property type="entry name" value="SLT"/>
    <property type="match status" value="1"/>
</dbReference>
<feature type="domain" description="Transglycosylase SLT" evidence="1">
    <location>
        <begin position="21"/>
        <end position="144"/>
    </location>
</feature>
<organism evidence="2 3">
    <name type="scientific">Escherichia coli</name>
    <dbReference type="NCBI Taxonomy" id="562"/>
    <lineage>
        <taxon>Bacteria</taxon>
        <taxon>Pseudomonadati</taxon>
        <taxon>Pseudomonadota</taxon>
        <taxon>Gammaproteobacteria</taxon>
        <taxon>Enterobacterales</taxon>
        <taxon>Enterobacteriaceae</taxon>
        <taxon>Escherichia</taxon>
    </lineage>
</organism>
<evidence type="ECO:0000313" key="3">
    <source>
        <dbReference type="Proteomes" id="UP000514533"/>
    </source>
</evidence>
<sequence length="156" mass="17666">MWRVLLLVTGLLWLPPAGAWCFRQAGERYQIDPLLLQAIAIKESRLNTRAIGYNRNKAGQITSRDYGLMQINERHIPVLRRYGVLTAGNDLLTDACLNVQAGAWVLARHLQKCGPTWDCIGSYNAGFGPGNAGLRQRYARDIRAIWLYLRRQEKTG</sequence>
<dbReference type="AlphaFoldDB" id="A0A162LSB3"/>
<proteinExistence type="predicted"/>
<dbReference type="RefSeq" id="WP_061358450.1">
    <property type="nucleotide sequence ID" value="NZ_JBMWCA010000060.1"/>
</dbReference>
<dbReference type="Proteomes" id="UP000514533">
    <property type="component" value="Plasmid pRHB01-C20_2"/>
</dbReference>
<dbReference type="EMBL" id="CP055982">
    <property type="protein sequence ID" value="QMS41665.1"/>
    <property type="molecule type" value="Genomic_DNA"/>
</dbReference>
<keyword evidence="2" id="KW-0614">Plasmid</keyword>
<protein>
    <submittedName>
        <fullName evidence="2">Lytic transglycosylase domain-containing protein</fullName>
    </submittedName>
</protein>
<dbReference type="InterPro" id="IPR023346">
    <property type="entry name" value="Lysozyme-like_dom_sf"/>
</dbReference>
<dbReference type="SUPFAM" id="SSF53955">
    <property type="entry name" value="Lysozyme-like"/>
    <property type="match status" value="1"/>
</dbReference>
<gene>
    <name evidence="2" type="ORF">HVV39_27235</name>
</gene>